<proteinExistence type="predicted"/>
<sequence length="174" mass="19609">MTLRQEQPHSPTSYPQFAPHITLGSFSHLSLSEIRASIPVSQPPLQIKFDAIQVGSHYFRSVYISIKLTPELIALHDQVHSSLGIEPRTPAYPHLSLCYIDDKDAEEGERDKFARTTHDSGYIRYEPDGSLSIHSSSSSEEDWITEFTSPEIWIAKCDGPVAEWSVMEKIPLLT</sequence>
<dbReference type="OrthoDB" id="514292at2759"/>
<dbReference type="Pfam" id="PF07823">
    <property type="entry name" value="CPDase"/>
    <property type="match status" value="1"/>
</dbReference>
<dbReference type="GO" id="GO:0009187">
    <property type="term" value="P:cyclic nucleotide metabolic process"/>
    <property type="evidence" value="ECO:0007669"/>
    <property type="project" value="TreeGrafter"/>
</dbReference>
<organism evidence="1 2">
    <name type="scientific">Laccaria amethystina LaAM-08-1</name>
    <dbReference type="NCBI Taxonomy" id="1095629"/>
    <lineage>
        <taxon>Eukaryota</taxon>
        <taxon>Fungi</taxon>
        <taxon>Dikarya</taxon>
        <taxon>Basidiomycota</taxon>
        <taxon>Agaricomycotina</taxon>
        <taxon>Agaricomycetes</taxon>
        <taxon>Agaricomycetidae</taxon>
        <taxon>Agaricales</taxon>
        <taxon>Agaricineae</taxon>
        <taxon>Hydnangiaceae</taxon>
        <taxon>Laccaria</taxon>
    </lineage>
</organism>
<dbReference type="SUPFAM" id="SSF55144">
    <property type="entry name" value="LigT-like"/>
    <property type="match status" value="1"/>
</dbReference>
<evidence type="ECO:0000313" key="2">
    <source>
        <dbReference type="Proteomes" id="UP000054477"/>
    </source>
</evidence>
<dbReference type="InterPro" id="IPR009097">
    <property type="entry name" value="Cyclic_Pdiesterase"/>
</dbReference>
<dbReference type="Gene3D" id="3.90.1140.10">
    <property type="entry name" value="Cyclic phosphodiesterase"/>
    <property type="match status" value="1"/>
</dbReference>
<dbReference type="AlphaFoldDB" id="A0A0C9XTI7"/>
<dbReference type="PANTHER" id="PTHR28141:SF1">
    <property type="entry name" value="2',3'-CYCLIC-NUCLEOTIDE 3'-PHOSPHODIESTERASE"/>
    <property type="match status" value="1"/>
</dbReference>
<evidence type="ECO:0008006" key="3">
    <source>
        <dbReference type="Google" id="ProtNLM"/>
    </source>
</evidence>
<accession>A0A0C9XTI7</accession>
<dbReference type="HOGENOM" id="CLU_081919_0_0_1"/>
<dbReference type="InterPro" id="IPR012386">
    <property type="entry name" value="Cyclic-nucl_3Pdiesterase"/>
</dbReference>
<reference evidence="2" key="2">
    <citation type="submission" date="2015-01" db="EMBL/GenBank/DDBJ databases">
        <title>Evolutionary Origins and Diversification of the Mycorrhizal Mutualists.</title>
        <authorList>
            <consortium name="DOE Joint Genome Institute"/>
            <consortium name="Mycorrhizal Genomics Consortium"/>
            <person name="Kohler A."/>
            <person name="Kuo A."/>
            <person name="Nagy L.G."/>
            <person name="Floudas D."/>
            <person name="Copeland A."/>
            <person name="Barry K.W."/>
            <person name="Cichocki N."/>
            <person name="Veneault-Fourrey C."/>
            <person name="LaButti K."/>
            <person name="Lindquist E.A."/>
            <person name="Lipzen A."/>
            <person name="Lundell T."/>
            <person name="Morin E."/>
            <person name="Murat C."/>
            <person name="Riley R."/>
            <person name="Ohm R."/>
            <person name="Sun H."/>
            <person name="Tunlid A."/>
            <person name="Henrissat B."/>
            <person name="Grigoriev I.V."/>
            <person name="Hibbett D.S."/>
            <person name="Martin F."/>
        </authorList>
    </citation>
    <scope>NUCLEOTIDE SEQUENCE [LARGE SCALE GENOMIC DNA]</scope>
    <source>
        <strain evidence="2">LaAM-08-1</strain>
    </source>
</reference>
<protein>
    <recommendedName>
        <fullName evidence="3">2',3'-cyclic-nucleotide 3'-phosphodiesterase</fullName>
    </recommendedName>
</protein>
<reference evidence="1 2" key="1">
    <citation type="submission" date="2014-04" db="EMBL/GenBank/DDBJ databases">
        <authorList>
            <consortium name="DOE Joint Genome Institute"/>
            <person name="Kuo A."/>
            <person name="Kohler A."/>
            <person name="Nagy L.G."/>
            <person name="Floudas D."/>
            <person name="Copeland A."/>
            <person name="Barry K.W."/>
            <person name="Cichocki N."/>
            <person name="Veneault-Fourrey C."/>
            <person name="LaButti K."/>
            <person name="Lindquist E.A."/>
            <person name="Lipzen A."/>
            <person name="Lundell T."/>
            <person name="Morin E."/>
            <person name="Murat C."/>
            <person name="Sun H."/>
            <person name="Tunlid A."/>
            <person name="Henrissat B."/>
            <person name="Grigoriev I.V."/>
            <person name="Hibbett D.S."/>
            <person name="Martin F."/>
            <person name="Nordberg H.P."/>
            <person name="Cantor M.N."/>
            <person name="Hua S.X."/>
        </authorList>
    </citation>
    <scope>NUCLEOTIDE SEQUENCE [LARGE SCALE GENOMIC DNA]</scope>
    <source>
        <strain evidence="1 2">LaAM-08-1</strain>
    </source>
</reference>
<dbReference type="Proteomes" id="UP000054477">
    <property type="component" value="Unassembled WGS sequence"/>
</dbReference>
<dbReference type="GO" id="GO:0004113">
    <property type="term" value="F:2',3'-cyclic-nucleotide 3'-phosphodiesterase activity"/>
    <property type="evidence" value="ECO:0007669"/>
    <property type="project" value="TreeGrafter"/>
</dbReference>
<dbReference type="PANTHER" id="PTHR28141">
    <property type="entry name" value="2',3'-CYCLIC-NUCLEOTIDE 3'-PHOSPHODIESTERASE"/>
    <property type="match status" value="1"/>
</dbReference>
<dbReference type="EMBL" id="KN838543">
    <property type="protein sequence ID" value="KIK08266.1"/>
    <property type="molecule type" value="Genomic_DNA"/>
</dbReference>
<keyword evidence="2" id="KW-1185">Reference proteome</keyword>
<name>A0A0C9XTI7_9AGAR</name>
<evidence type="ECO:0000313" key="1">
    <source>
        <dbReference type="EMBL" id="KIK08266.1"/>
    </source>
</evidence>
<dbReference type="STRING" id="1095629.A0A0C9XTI7"/>
<gene>
    <name evidence="1" type="ORF">K443DRAFT_85740</name>
</gene>